<organism evidence="2 3">
    <name type="scientific">Pedobacter boryungensis</name>
    <dbReference type="NCBI Taxonomy" id="869962"/>
    <lineage>
        <taxon>Bacteria</taxon>
        <taxon>Pseudomonadati</taxon>
        <taxon>Bacteroidota</taxon>
        <taxon>Sphingobacteriia</taxon>
        <taxon>Sphingobacteriales</taxon>
        <taxon>Sphingobacteriaceae</taxon>
        <taxon>Pedobacter</taxon>
    </lineage>
</organism>
<name>A0ABX2D9P0_9SPHI</name>
<protein>
    <recommendedName>
        <fullName evidence="4">MipA/OmpV family protein</fullName>
    </recommendedName>
</protein>
<evidence type="ECO:0008006" key="4">
    <source>
        <dbReference type="Google" id="ProtNLM"/>
    </source>
</evidence>
<reference evidence="2 3" key="1">
    <citation type="submission" date="2020-05" db="EMBL/GenBank/DDBJ databases">
        <title>Description of Pedobacter foliorum sp. nov.</title>
        <authorList>
            <person name="Qi S."/>
            <person name="Carlier A."/>
            <person name="Cnockaert M."/>
            <person name="Vandamme P."/>
        </authorList>
    </citation>
    <scope>NUCLEOTIDE SEQUENCE [LARGE SCALE GENOMIC DNA]</scope>
    <source>
        <strain evidence="2 3">LMG 31300</strain>
    </source>
</reference>
<accession>A0ABX2D9P0</accession>
<dbReference type="EMBL" id="JABMKV010000001">
    <property type="protein sequence ID" value="NQX30783.1"/>
    <property type="molecule type" value="Genomic_DNA"/>
</dbReference>
<dbReference type="Proteomes" id="UP000762110">
    <property type="component" value="Unassembled WGS sequence"/>
</dbReference>
<gene>
    <name evidence="2" type="ORF">HQN85_03545</name>
</gene>
<evidence type="ECO:0000313" key="3">
    <source>
        <dbReference type="Proteomes" id="UP000762110"/>
    </source>
</evidence>
<evidence type="ECO:0000256" key="1">
    <source>
        <dbReference type="SAM" id="SignalP"/>
    </source>
</evidence>
<evidence type="ECO:0000313" key="2">
    <source>
        <dbReference type="EMBL" id="NQX30783.1"/>
    </source>
</evidence>
<keyword evidence="3" id="KW-1185">Reference proteome</keyword>
<dbReference type="RefSeq" id="WP_173268963.1">
    <property type="nucleotide sequence ID" value="NZ_JABMKV010000001.1"/>
</dbReference>
<feature type="signal peptide" evidence="1">
    <location>
        <begin position="1"/>
        <end position="19"/>
    </location>
</feature>
<sequence>MKKLIYAIAFCLCIFKANAQQDTLNKTTLTLAALYNSNVSYYGQATTEKLPYVLVNTTLRLPLGIYFSAGSYKLLNYGPIVSETDLGIGYDYDFSTKLTAGIGYTHSFFPTNSQLLRASNENNLNLSVNYEWPWFKSSLSTDYAFGKEQDVFVSLTNSKEISLWSLFKDKGQISIEPAFELSTGTRHFIETYLVQKEKHANNGKAPNSPGNSGQNTSTTVTIANTDFQVLSYNFKLPLTFSRANYMAEASAQFSILGKHNEAELKSQQAFFGLAFYYQF</sequence>
<feature type="chain" id="PRO_5047465688" description="MipA/OmpV family protein" evidence="1">
    <location>
        <begin position="20"/>
        <end position="279"/>
    </location>
</feature>
<proteinExistence type="predicted"/>
<keyword evidence="1" id="KW-0732">Signal</keyword>
<comment type="caution">
    <text evidence="2">The sequence shown here is derived from an EMBL/GenBank/DDBJ whole genome shotgun (WGS) entry which is preliminary data.</text>
</comment>